<evidence type="ECO:0000256" key="3">
    <source>
        <dbReference type="ARBA" id="ARBA00022475"/>
    </source>
</evidence>
<gene>
    <name evidence="13" type="ORF">JZ00_25200</name>
</gene>
<evidence type="ECO:0000256" key="2">
    <source>
        <dbReference type="ARBA" id="ARBA00021549"/>
    </source>
</evidence>
<comment type="subcellular location">
    <subcellularLocation>
        <location evidence="1">Cell inner membrane</location>
        <topology evidence="1">Single-pass membrane protein</topology>
    </subcellularLocation>
</comment>
<evidence type="ECO:0000313" key="14">
    <source>
        <dbReference type="Proteomes" id="UP000030949"/>
    </source>
</evidence>
<comment type="similarity">
    <text evidence="9">Belongs to the GSP H family.</text>
</comment>
<evidence type="ECO:0000256" key="10">
    <source>
        <dbReference type="ARBA" id="ARBA00030775"/>
    </source>
</evidence>
<dbReference type="Pfam" id="PF07963">
    <property type="entry name" value="N_methyl"/>
    <property type="match status" value="1"/>
</dbReference>
<evidence type="ECO:0000256" key="7">
    <source>
        <dbReference type="ARBA" id="ARBA00022989"/>
    </source>
</evidence>
<keyword evidence="4" id="KW-0488">Methylation</keyword>
<keyword evidence="5" id="KW-0997">Cell inner membrane</keyword>
<feature type="transmembrane region" description="Helical" evidence="11">
    <location>
        <begin position="6"/>
        <end position="25"/>
    </location>
</feature>
<accession>A0A0B1YY75</accession>
<evidence type="ECO:0000256" key="11">
    <source>
        <dbReference type="SAM" id="Phobius"/>
    </source>
</evidence>
<dbReference type="AlphaFoldDB" id="A0A0B1YY75"/>
<evidence type="ECO:0000256" key="1">
    <source>
        <dbReference type="ARBA" id="ARBA00004377"/>
    </source>
</evidence>
<keyword evidence="6 11" id="KW-0812">Transmembrane</keyword>
<dbReference type="GO" id="GO:0015628">
    <property type="term" value="P:protein secretion by the type II secretion system"/>
    <property type="evidence" value="ECO:0007669"/>
    <property type="project" value="InterPro"/>
</dbReference>
<dbReference type="RefSeq" id="WP_039593894.1">
    <property type="nucleotide sequence ID" value="NZ_CP142104.1"/>
</dbReference>
<dbReference type="InterPro" id="IPR045584">
    <property type="entry name" value="Pilin-like"/>
</dbReference>
<dbReference type="GO" id="GO:0015627">
    <property type="term" value="C:type II protein secretion system complex"/>
    <property type="evidence" value="ECO:0007669"/>
    <property type="project" value="InterPro"/>
</dbReference>
<feature type="domain" description="General secretion pathway GspH" evidence="12">
    <location>
        <begin position="41"/>
        <end position="147"/>
    </location>
</feature>
<sequence length="179" mass="19585">MYQQGFSLLELLMGLAIAAIVLPWAGTSYKELIESIQREDTAQLLLSGLRSARSEAITRNRRVLIQGIDNDWGNGWRIMLDDKEQTLLMERTARARVIGNSPVKRRVRFGSQGEALHSNGSFQAGTLHVCAKRGPVSHHQVILAPSGRVRLESIKAEQALCAKGLKAGSGRAIPSASRT</sequence>
<dbReference type="Pfam" id="PF12019">
    <property type="entry name" value="GspH"/>
    <property type="match status" value="1"/>
</dbReference>
<keyword evidence="7 11" id="KW-1133">Transmembrane helix</keyword>
<protein>
    <recommendedName>
        <fullName evidence="2">Type II secretion system protein H</fullName>
    </recommendedName>
    <alternativeName>
        <fullName evidence="10">General secretion pathway protein H</fullName>
    </alternativeName>
</protein>
<dbReference type="EMBL" id="JQGJ01000022">
    <property type="protein sequence ID" value="KHK62077.1"/>
    <property type="molecule type" value="Genomic_DNA"/>
</dbReference>
<dbReference type="Gene3D" id="3.55.40.10">
    <property type="entry name" value="minor pseudopilin epsh domain"/>
    <property type="match status" value="1"/>
</dbReference>
<evidence type="ECO:0000256" key="8">
    <source>
        <dbReference type="ARBA" id="ARBA00023136"/>
    </source>
</evidence>
<organism evidence="13 14">
    <name type="scientific">Pseudomonas frederiksbergensis</name>
    <dbReference type="NCBI Taxonomy" id="104087"/>
    <lineage>
        <taxon>Bacteria</taxon>
        <taxon>Pseudomonadati</taxon>
        <taxon>Pseudomonadota</taxon>
        <taxon>Gammaproteobacteria</taxon>
        <taxon>Pseudomonadales</taxon>
        <taxon>Pseudomonadaceae</taxon>
        <taxon>Pseudomonas</taxon>
    </lineage>
</organism>
<dbReference type="SUPFAM" id="SSF54523">
    <property type="entry name" value="Pili subunits"/>
    <property type="match status" value="1"/>
</dbReference>
<dbReference type="Proteomes" id="UP000030949">
    <property type="component" value="Unassembled WGS sequence"/>
</dbReference>
<evidence type="ECO:0000256" key="5">
    <source>
        <dbReference type="ARBA" id="ARBA00022519"/>
    </source>
</evidence>
<dbReference type="InterPro" id="IPR022346">
    <property type="entry name" value="T2SS_GspH"/>
</dbReference>
<proteinExistence type="inferred from homology"/>
<evidence type="ECO:0000259" key="12">
    <source>
        <dbReference type="Pfam" id="PF12019"/>
    </source>
</evidence>
<keyword evidence="8 11" id="KW-0472">Membrane</keyword>
<dbReference type="InterPro" id="IPR012902">
    <property type="entry name" value="N_methyl_site"/>
</dbReference>
<reference evidence="14" key="1">
    <citation type="submission" date="2015-03" db="EMBL/GenBank/DDBJ databases">
        <title>Pseudomonas frederiksbergensis hydrocarbon degrader.</title>
        <authorList>
            <person name="Brown L.M."/>
            <person name="Ruiz O.N."/>
            <person name="Mueller S."/>
            <person name="Gunasekera T.S."/>
        </authorList>
    </citation>
    <scope>NUCLEOTIDE SEQUENCE [LARGE SCALE GENOMIC DNA]</scope>
    <source>
        <strain evidence="14">SI8</strain>
    </source>
</reference>
<dbReference type="GO" id="GO:0005886">
    <property type="term" value="C:plasma membrane"/>
    <property type="evidence" value="ECO:0007669"/>
    <property type="project" value="UniProtKB-SubCell"/>
</dbReference>
<evidence type="ECO:0000313" key="13">
    <source>
        <dbReference type="EMBL" id="KHK62077.1"/>
    </source>
</evidence>
<keyword evidence="3" id="KW-1003">Cell membrane</keyword>
<evidence type="ECO:0000256" key="6">
    <source>
        <dbReference type="ARBA" id="ARBA00022692"/>
    </source>
</evidence>
<evidence type="ECO:0000256" key="9">
    <source>
        <dbReference type="ARBA" id="ARBA00025772"/>
    </source>
</evidence>
<dbReference type="OrthoDB" id="5732776at2"/>
<dbReference type="NCBIfam" id="TIGR02532">
    <property type="entry name" value="IV_pilin_GFxxxE"/>
    <property type="match status" value="1"/>
</dbReference>
<comment type="caution">
    <text evidence="13">The sequence shown here is derived from an EMBL/GenBank/DDBJ whole genome shotgun (WGS) entry which is preliminary data.</text>
</comment>
<name>A0A0B1YY75_9PSED</name>
<evidence type="ECO:0000256" key="4">
    <source>
        <dbReference type="ARBA" id="ARBA00022481"/>
    </source>
</evidence>